<dbReference type="RefSeq" id="WP_289459364.1">
    <property type="nucleotide sequence ID" value="NZ_JAUCML010000009.1"/>
</dbReference>
<comment type="caution">
    <text evidence="1">The sequence shown here is derived from an EMBL/GenBank/DDBJ whole genome shotgun (WGS) entry which is preliminary data.</text>
</comment>
<evidence type="ECO:0000313" key="1">
    <source>
        <dbReference type="EMBL" id="MDM7886043.1"/>
    </source>
</evidence>
<reference evidence="1 2" key="1">
    <citation type="submission" date="2023-06" db="EMBL/GenBank/DDBJ databases">
        <authorList>
            <person name="Feng G."/>
            <person name="Li J."/>
            <person name="Zhu H."/>
        </authorList>
    </citation>
    <scope>NUCLEOTIDE SEQUENCE [LARGE SCALE GENOMIC DNA]</scope>
    <source>
        <strain evidence="1 2">RHCKG23</strain>
    </source>
</reference>
<protein>
    <submittedName>
        <fullName evidence="1">Uncharacterized protein</fullName>
    </submittedName>
</protein>
<gene>
    <name evidence="1" type="ORF">QUG92_13100</name>
</gene>
<organism evidence="1 2">
    <name type="scientific">Curtobacterium citri</name>
    <dbReference type="NCBI Taxonomy" id="3055139"/>
    <lineage>
        <taxon>Bacteria</taxon>
        <taxon>Bacillati</taxon>
        <taxon>Actinomycetota</taxon>
        <taxon>Actinomycetes</taxon>
        <taxon>Micrococcales</taxon>
        <taxon>Microbacteriaceae</taxon>
        <taxon>Curtobacterium</taxon>
    </lineage>
</organism>
<sequence>MDKGRAVVGVSVIGALVLAAGLVVETVPTQGLTTSTTGGGVCGTYPEGSAVAAAWFMTDLQNETDHDVRVRTVRIATIEGVRLEHLALAPHPRTSSPGVIITEDPDQPAEYGRTVPVGSGVVVRPHSDLNVSGRIVLDPDRTAGFVRGVVVTTQDGLGRLHTVTEPIAFGTGIGTGHDASEIGCHGA</sequence>
<evidence type="ECO:0000313" key="2">
    <source>
        <dbReference type="Proteomes" id="UP001237823"/>
    </source>
</evidence>
<dbReference type="EMBL" id="JAUCML010000009">
    <property type="protein sequence ID" value="MDM7886043.1"/>
    <property type="molecule type" value="Genomic_DNA"/>
</dbReference>
<accession>A0ABT7T8Y8</accession>
<dbReference type="Proteomes" id="UP001237823">
    <property type="component" value="Unassembled WGS sequence"/>
</dbReference>
<keyword evidence="2" id="KW-1185">Reference proteome</keyword>
<name>A0ABT7T8Y8_9MICO</name>
<proteinExistence type="predicted"/>